<sequence length="606" mass="65838">MNSADDIFYRPTMNDYGQIAAMIAQASDALAAAAEALAEAARAMSTVTQNVGDNQSNRTLAGSLSQTHPTDVAGEDSTRGETQAVRQDIADRVNEHHLPNPPTETRLGSSISLPSESSSLNNGSAAHPVIPTPPVNPALLLSLEYEAEFGDKRDALIASPNLHSRGCVEPSEHNNLKHVSNELTDSCIAHEPLQSDAIKAGNMLLAFPKVEAGRNYINLKRVSDSLAFIAYMTMQSRRTVCVLAQYSLVNAYARALRSLTNGTVICPSGVADLSTTYKDYLGFMKSTPPALMILPQECLNIVSLRNASPDCFLHWGEPLSASLYISQVIGPSPPNLKSCLLITDNDTFNGSSFGVVPYSEATRNIIFGSNSPLSQLRARVTELLSTVGLPVVLESQAPSTHRNPQPSFSSITSQPPSIIPPITQRNFHTLLPGKHYIIIEEAKDVDAIPLIAFIALNSNRTVCRIPQNRSLSTYQQLINAIANVNAQVTPNTPLTGKSRKARIKSLQSEGRSLLLQTNDFNACSRALDALVHWGIPCNLEVYLSESNKAASSYMILTSSQYRTISSQLDLIQPSIKPHPFLQLYNISAPGPLLHDLRVRLQPFLLR</sequence>
<dbReference type="EMBL" id="CAJMWS010000844">
    <property type="protein sequence ID" value="CAE6465924.1"/>
    <property type="molecule type" value="Genomic_DNA"/>
</dbReference>
<dbReference type="AlphaFoldDB" id="A0A8H3GTT1"/>
<organism evidence="2 3">
    <name type="scientific">Rhizoctonia solani</name>
    <dbReference type="NCBI Taxonomy" id="456999"/>
    <lineage>
        <taxon>Eukaryota</taxon>
        <taxon>Fungi</taxon>
        <taxon>Dikarya</taxon>
        <taxon>Basidiomycota</taxon>
        <taxon>Agaricomycotina</taxon>
        <taxon>Agaricomycetes</taxon>
        <taxon>Cantharellales</taxon>
        <taxon>Ceratobasidiaceae</taxon>
        <taxon>Rhizoctonia</taxon>
    </lineage>
</organism>
<feature type="compositionally biased region" description="Low complexity" evidence="1">
    <location>
        <begin position="107"/>
        <end position="124"/>
    </location>
</feature>
<protein>
    <submittedName>
        <fullName evidence="2">Uncharacterized protein</fullName>
    </submittedName>
</protein>
<name>A0A8H3GTT1_9AGAM</name>
<feature type="compositionally biased region" description="Basic and acidic residues" evidence="1">
    <location>
        <begin position="88"/>
        <end position="98"/>
    </location>
</feature>
<reference evidence="2" key="1">
    <citation type="submission" date="2021-01" db="EMBL/GenBank/DDBJ databases">
        <authorList>
            <person name="Kaushik A."/>
        </authorList>
    </citation>
    <scope>NUCLEOTIDE SEQUENCE</scope>
    <source>
        <strain evidence="2">AG1-1C</strain>
    </source>
</reference>
<proteinExistence type="predicted"/>
<dbReference type="Proteomes" id="UP000663846">
    <property type="component" value="Unassembled WGS sequence"/>
</dbReference>
<evidence type="ECO:0000313" key="3">
    <source>
        <dbReference type="Proteomes" id="UP000663846"/>
    </source>
</evidence>
<accession>A0A8H3GTT1</accession>
<evidence type="ECO:0000313" key="2">
    <source>
        <dbReference type="EMBL" id="CAE6465924.1"/>
    </source>
</evidence>
<feature type="region of interest" description="Disordered" evidence="1">
    <location>
        <begin position="49"/>
        <end position="124"/>
    </location>
</feature>
<comment type="caution">
    <text evidence="2">The sequence shown here is derived from an EMBL/GenBank/DDBJ whole genome shotgun (WGS) entry which is preliminary data.</text>
</comment>
<evidence type="ECO:0000256" key="1">
    <source>
        <dbReference type="SAM" id="MobiDB-lite"/>
    </source>
</evidence>
<feature type="compositionally biased region" description="Polar residues" evidence="1">
    <location>
        <begin position="49"/>
        <end position="69"/>
    </location>
</feature>
<gene>
    <name evidence="2" type="ORF">RDB_LOCUS166961</name>
</gene>